<dbReference type="EMBL" id="BDIP01000629">
    <property type="protein sequence ID" value="GIQ82225.1"/>
    <property type="molecule type" value="Genomic_DNA"/>
</dbReference>
<feature type="compositionally biased region" description="Basic and acidic residues" evidence="1">
    <location>
        <begin position="398"/>
        <end position="432"/>
    </location>
</feature>
<evidence type="ECO:0000313" key="2">
    <source>
        <dbReference type="EMBL" id="GIQ82225.1"/>
    </source>
</evidence>
<feature type="compositionally biased region" description="Basic and acidic residues" evidence="1">
    <location>
        <begin position="688"/>
        <end position="713"/>
    </location>
</feature>
<feature type="region of interest" description="Disordered" evidence="1">
    <location>
        <begin position="398"/>
        <end position="450"/>
    </location>
</feature>
<feature type="compositionally biased region" description="Acidic residues" evidence="1">
    <location>
        <begin position="732"/>
        <end position="750"/>
    </location>
</feature>
<protein>
    <submittedName>
        <fullName evidence="2">Uncharacterized protein</fullName>
    </submittedName>
</protein>
<dbReference type="AlphaFoldDB" id="A0A9K3CU95"/>
<name>A0A9K3CU95_9EUKA</name>
<organism evidence="2 3">
    <name type="scientific">Kipferlia bialata</name>
    <dbReference type="NCBI Taxonomy" id="797122"/>
    <lineage>
        <taxon>Eukaryota</taxon>
        <taxon>Metamonada</taxon>
        <taxon>Carpediemonas-like organisms</taxon>
        <taxon>Kipferlia</taxon>
    </lineage>
</organism>
<feature type="region of interest" description="Disordered" evidence="1">
    <location>
        <begin position="725"/>
        <end position="843"/>
    </location>
</feature>
<feature type="region of interest" description="Disordered" evidence="1">
    <location>
        <begin position="581"/>
        <end position="713"/>
    </location>
</feature>
<feature type="region of interest" description="Disordered" evidence="1">
    <location>
        <begin position="193"/>
        <end position="216"/>
    </location>
</feature>
<reference evidence="2 3" key="1">
    <citation type="journal article" date="2018" name="PLoS ONE">
        <title>The draft genome of Kipferlia bialata reveals reductive genome evolution in fornicate parasites.</title>
        <authorList>
            <person name="Tanifuji G."/>
            <person name="Takabayashi S."/>
            <person name="Kume K."/>
            <person name="Takagi M."/>
            <person name="Nakayama T."/>
            <person name="Kamikawa R."/>
            <person name="Inagaki Y."/>
            <person name="Hashimoto T."/>
        </authorList>
    </citation>
    <scope>NUCLEOTIDE SEQUENCE [LARGE SCALE GENOMIC DNA]</scope>
    <source>
        <strain evidence="2">NY0173</strain>
    </source>
</reference>
<feature type="compositionally biased region" description="Low complexity" evidence="1">
    <location>
        <begin position="751"/>
        <end position="760"/>
    </location>
</feature>
<keyword evidence="3" id="KW-1185">Reference proteome</keyword>
<proteinExistence type="predicted"/>
<comment type="caution">
    <text evidence="2">The sequence shown here is derived from an EMBL/GenBank/DDBJ whole genome shotgun (WGS) entry which is preliminary data.</text>
</comment>
<dbReference type="Proteomes" id="UP000265618">
    <property type="component" value="Unassembled WGS sequence"/>
</dbReference>
<feature type="compositionally biased region" description="Low complexity" evidence="1">
    <location>
        <begin position="433"/>
        <end position="446"/>
    </location>
</feature>
<evidence type="ECO:0000313" key="3">
    <source>
        <dbReference type="Proteomes" id="UP000265618"/>
    </source>
</evidence>
<sequence>MSDETVTDTPLATPVTQTPAVDAGQEAPEEVEKVPMIIPEDSPFEFLNPALSSLTLPPLTARHSLSMKLESGPAKGQKAIKGLGVSAESVTTGVGGDGTMVIKEGKSVWLVTAPDVQTVHEIDRAIKAAQAEDSAHPSPYDTEHVVSVTGNGGTGGVFKCDTSGDVTVDAVCTLSVYDPSVCHSIYTLMQTQTQTQQGAEGGDGSAPLPPPTPYAPMSVPPVMQQRLTLTDVAAQAPPDASGSESLVRRLLSSCEGVSVSGSGLVVTAFVPLDMVSPILLGDDPSGLTLPRCGCMCSVRVEKWVRRQRPRPPVVVPDMGGAVQQATELVAMAGPLAQLLQTLREMAQAGEGLTSTASAVHTLVESTTHVTEAVDQTQSTLSTLGGVVTEVGEAAERLKGLREEREREEGEYRREREETLAHREREREREAKLAETAPTPSAPSAPSKQGANVDAYKTALLKLKRVVNELKGSLAQKDRQVKKALADKEELQTQVTALQQTLTQGGDEQTQELMARIQQLEERDAVHKQQAEEREREWGVEREALTERLKQMDTEMQREKDRQVSARIEAERVAQALRALEAEREREAQRQAEQEAEEERVRQVAEDAVRQAEAEAERERERQAQLEKEREEVLRLAEKERERKRLAEAERERQAELEAERERERLREESEEVEAEEFNPLGAPIPSYPEREREREAEVETQVEREREHQREDKVLDLLGDLLGTAPKAEADGGVEAEAEAEEVPPAEAEVEAPVPAAEPVSIADLVVPQDKASTPSAPVPLVSDPLAGVDVEGEGEGEGSSDGSSFSESSDDMGQGVAMDPLALAEGDGEEVEFDPLAYIANM</sequence>
<feature type="compositionally biased region" description="Basic and acidic residues" evidence="1">
    <location>
        <begin position="581"/>
        <end position="667"/>
    </location>
</feature>
<feature type="region of interest" description="Disordered" evidence="1">
    <location>
        <begin position="1"/>
        <end position="27"/>
    </location>
</feature>
<evidence type="ECO:0000256" key="1">
    <source>
        <dbReference type="SAM" id="MobiDB-lite"/>
    </source>
</evidence>
<accession>A0A9K3CU95</accession>
<gene>
    <name evidence="2" type="ORF">KIPB_003324</name>
</gene>
<feature type="compositionally biased region" description="Polar residues" evidence="1">
    <location>
        <begin position="7"/>
        <end position="19"/>
    </location>
</feature>